<sequence>MQQAEETASLLTSDTQSLTSYGGTQDATSADESLDAVDPITLSWSNLRVSVAGKGRELLQGVSGLARPGELLALMGARYTKHFPTFEE</sequence>
<evidence type="ECO:0000313" key="3">
    <source>
        <dbReference type="Proteomes" id="UP001331761"/>
    </source>
</evidence>
<accession>A0AAN8FAD1</accession>
<dbReference type="Proteomes" id="UP001331761">
    <property type="component" value="Unassembled WGS sequence"/>
</dbReference>
<proteinExistence type="predicted"/>
<name>A0AAN8FAD1_TRICO</name>
<feature type="compositionally biased region" description="Polar residues" evidence="1">
    <location>
        <begin position="21"/>
        <end position="31"/>
    </location>
</feature>
<gene>
    <name evidence="2" type="ORF">GCK32_010751</name>
</gene>
<protein>
    <submittedName>
        <fullName evidence="2">Uncharacterized protein</fullName>
    </submittedName>
</protein>
<reference evidence="2 3" key="1">
    <citation type="submission" date="2019-10" db="EMBL/GenBank/DDBJ databases">
        <title>Assembly and Annotation for the nematode Trichostrongylus colubriformis.</title>
        <authorList>
            <person name="Martin J."/>
        </authorList>
    </citation>
    <scope>NUCLEOTIDE SEQUENCE [LARGE SCALE GENOMIC DNA]</scope>
    <source>
        <strain evidence="2">G859</strain>
        <tissue evidence="2">Whole worm</tissue>
    </source>
</reference>
<evidence type="ECO:0000256" key="1">
    <source>
        <dbReference type="SAM" id="MobiDB-lite"/>
    </source>
</evidence>
<organism evidence="2 3">
    <name type="scientific">Trichostrongylus colubriformis</name>
    <name type="common">Black scour worm</name>
    <dbReference type="NCBI Taxonomy" id="6319"/>
    <lineage>
        <taxon>Eukaryota</taxon>
        <taxon>Metazoa</taxon>
        <taxon>Ecdysozoa</taxon>
        <taxon>Nematoda</taxon>
        <taxon>Chromadorea</taxon>
        <taxon>Rhabditida</taxon>
        <taxon>Rhabditina</taxon>
        <taxon>Rhabditomorpha</taxon>
        <taxon>Strongyloidea</taxon>
        <taxon>Trichostrongylidae</taxon>
        <taxon>Trichostrongylus</taxon>
    </lineage>
</organism>
<feature type="region of interest" description="Disordered" evidence="1">
    <location>
        <begin position="1"/>
        <end position="32"/>
    </location>
</feature>
<dbReference type="EMBL" id="WIXE01015584">
    <property type="protein sequence ID" value="KAK5973370.1"/>
    <property type="molecule type" value="Genomic_DNA"/>
</dbReference>
<evidence type="ECO:0000313" key="2">
    <source>
        <dbReference type="EMBL" id="KAK5973370.1"/>
    </source>
</evidence>
<feature type="compositionally biased region" description="Low complexity" evidence="1">
    <location>
        <begin position="7"/>
        <end position="20"/>
    </location>
</feature>
<keyword evidence="3" id="KW-1185">Reference proteome</keyword>
<comment type="caution">
    <text evidence="2">The sequence shown here is derived from an EMBL/GenBank/DDBJ whole genome shotgun (WGS) entry which is preliminary data.</text>
</comment>
<dbReference type="AlphaFoldDB" id="A0AAN8FAD1"/>